<dbReference type="AlphaFoldDB" id="A0A8T3AQL8"/>
<dbReference type="Proteomes" id="UP000829196">
    <property type="component" value="Unassembled WGS sequence"/>
</dbReference>
<keyword evidence="2" id="KW-1185">Reference proteome</keyword>
<gene>
    <name evidence="1" type="ORF">KFK09_021679</name>
</gene>
<proteinExistence type="predicted"/>
<protein>
    <recommendedName>
        <fullName evidence="3">Protein FAR1-RELATED SEQUENCE</fullName>
    </recommendedName>
</protein>
<evidence type="ECO:0000313" key="2">
    <source>
        <dbReference type="Proteomes" id="UP000829196"/>
    </source>
</evidence>
<evidence type="ECO:0000313" key="1">
    <source>
        <dbReference type="EMBL" id="KAI0498437.1"/>
    </source>
</evidence>
<evidence type="ECO:0008006" key="3">
    <source>
        <dbReference type="Google" id="ProtNLM"/>
    </source>
</evidence>
<sequence>MVRFSISEDVIWMVNKSIESHNHELARSNDQHFLKSSRNISDENASVLKSMSEPGIRTVNVFTYLSDEVGGVGNLGFTKRDAYNYIQKERRAKIENGDTNSLIRLFKERAADDNLFAWDVQTDEDDRLLNFFGLMDLGELIMTALGM</sequence>
<dbReference type="OrthoDB" id="781548at2759"/>
<comment type="caution">
    <text evidence="1">The sequence shown here is derived from an EMBL/GenBank/DDBJ whole genome shotgun (WGS) entry which is preliminary data.</text>
</comment>
<organism evidence="1 2">
    <name type="scientific">Dendrobium nobile</name>
    <name type="common">Orchid</name>
    <dbReference type="NCBI Taxonomy" id="94219"/>
    <lineage>
        <taxon>Eukaryota</taxon>
        <taxon>Viridiplantae</taxon>
        <taxon>Streptophyta</taxon>
        <taxon>Embryophyta</taxon>
        <taxon>Tracheophyta</taxon>
        <taxon>Spermatophyta</taxon>
        <taxon>Magnoliopsida</taxon>
        <taxon>Liliopsida</taxon>
        <taxon>Asparagales</taxon>
        <taxon>Orchidaceae</taxon>
        <taxon>Epidendroideae</taxon>
        <taxon>Malaxideae</taxon>
        <taxon>Dendrobiinae</taxon>
        <taxon>Dendrobium</taxon>
    </lineage>
</organism>
<dbReference type="EMBL" id="JAGYWB010000015">
    <property type="protein sequence ID" value="KAI0498437.1"/>
    <property type="molecule type" value="Genomic_DNA"/>
</dbReference>
<reference evidence="1" key="1">
    <citation type="journal article" date="2022" name="Front. Genet.">
        <title>Chromosome-Scale Assembly of the Dendrobium nobile Genome Provides Insights Into the Molecular Mechanism of the Biosynthesis of the Medicinal Active Ingredient of Dendrobium.</title>
        <authorList>
            <person name="Xu Q."/>
            <person name="Niu S.-C."/>
            <person name="Li K.-L."/>
            <person name="Zheng P.-J."/>
            <person name="Zhang X.-J."/>
            <person name="Jia Y."/>
            <person name="Liu Y."/>
            <person name="Niu Y.-X."/>
            <person name="Yu L.-H."/>
            <person name="Chen D.-F."/>
            <person name="Zhang G.-Q."/>
        </authorList>
    </citation>
    <scope>NUCLEOTIDE SEQUENCE</scope>
    <source>
        <tissue evidence="1">Leaf</tissue>
    </source>
</reference>
<dbReference type="PANTHER" id="PTHR47718:SF17">
    <property type="entry name" value="PROTEIN FAR1-RELATED SEQUENCE 5-LIKE"/>
    <property type="match status" value="1"/>
</dbReference>
<name>A0A8T3AQL8_DENNO</name>
<dbReference type="PANTHER" id="PTHR47718">
    <property type="entry name" value="OS01G0519700 PROTEIN"/>
    <property type="match status" value="1"/>
</dbReference>
<accession>A0A8T3AQL8</accession>